<feature type="transmembrane region" description="Helical" evidence="1">
    <location>
        <begin position="6"/>
        <end position="26"/>
    </location>
</feature>
<reference evidence="3 4" key="1">
    <citation type="journal article" date="2003" name="Int. J. Syst. Evol. Microbiol.">
        <title>Halobacillus salinus sp. nov., isolated from a salt lake on the coast of the East Sea in Korea.</title>
        <authorList>
            <person name="Yoon J.H."/>
            <person name="Kang K.H."/>
            <person name="Park Y.H."/>
        </authorList>
    </citation>
    <scope>NUCLEOTIDE SEQUENCE [LARGE SCALE GENOMIC DNA]</scope>
    <source>
        <strain evidence="3 4">HSL-3</strain>
    </source>
</reference>
<organism evidence="3 4">
    <name type="scientific">Halobacillus salinus</name>
    <dbReference type="NCBI Taxonomy" id="192814"/>
    <lineage>
        <taxon>Bacteria</taxon>
        <taxon>Bacillati</taxon>
        <taxon>Bacillota</taxon>
        <taxon>Bacilli</taxon>
        <taxon>Bacillales</taxon>
        <taxon>Bacillaceae</taxon>
        <taxon>Halobacillus</taxon>
    </lineage>
</organism>
<feature type="domain" description="Regulatory protein YycH-like" evidence="2">
    <location>
        <begin position="41"/>
        <end position="256"/>
    </location>
</feature>
<dbReference type="STRING" id="192814.GCA_900166575_02634"/>
<gene>
    <name evidence="3" type="ORF">E4663_17275</name>
</gene>
<keyword evidence="1" id="KW-0472">Membrane</keyword>
<evidence type="ECO:0000313" key="3">
    <source>
        <dbReference type="EMBL" id="TGB01228.1"/>
    </source>
</evidence>
<keyword evidence="1" id="KW-1133">Transmembrane helix</keyword>
<dbReference type="InterPro" id="IPR018604">
    <property type="entry name" value="YycI-like"/>
</dbReference>
<keyword evidence="1" id="KW-0812">Transmembrane</keyword>
<dbReference type="EMBL" id="SRJC01000007">
    <property type="protein sequence ID" value="TGB01228.1"/>
    <property type="molecule type" value="Genomic_DNA"/>
</dbReference>
<evidence type="ECO:0000313" key="4">
    <source>
        <dbReference type="Proteomes" id="UP000297982"/>
    </source>
</evidence>
<proteinExistence type="predicted"/>
<evidence type="ECO:0000259" key="2">
    <source>
        <dbReference type="Pfam" id="PF09648"/>
    </source>
</evidence>
<name>A0A4Z0GXA8_9BACI</name>
<keyword evidence="4" id="KW-1185">Reference proteome</keyword>
<dbReference type="Gene3D" id="2.40.128.690">
    <property type="entry name" value="YycH protein, domain 3-like"/>
    <property type="match status" value="1"/>
</dbReference>
<evidence type="ECO:0000256" key="1">
    <source>
        <dbReference type="SAM" id="Phobius"/>
    </source>
</evidence>
<dbReference type="Pfam" id="PF09648">
    <property type="entry name" value="YycI"/>
    <property type="match status" value="1"/>
</dbReference>
<dbReference type="RefSeq" id="WP_079477536.1">
    <property type="nucleotide sequence ID" value="NZ_FVYZ01000003.1"/>
</dbReference>
<dbReference type="OrthoDB" id="2388036at2"/>
<protein>
    <recommendedName>
        <fullName evidence="2">Regulatory protein YycH-like domain-containing protein</fullName>
    </recommendedName>
</protein>
<accession>A0A4Z0GXA8</accession>
<comment type="caution">
    <text evidence="3">The sequence shown here is derived from an EMBL/GenBank/DDBJ whole genome shotgun (WGS) entry which is preliminary data.</text>
</comment>
<dbReference type="AlphaFoldDB" id="A0A4Z0GXA8"/>
<dbReference type="Proteomes" id="UP000297982">
    <property type="component" value="Unassembled WGS sequence"/>
</dbReference>
<sequence>MQWGQIKTLFILSFLILDLFLLQVFLEKQSDSGVRQLTIESEQIIDRLENRGIELSDDILNEEAPTVSRISSEDVAFSDRVRSQIKQLEEDGSQQIDLLETEGVLMASLEEPAELTDGSSDAIISEVAQVVPFADQYSYWGYNEEEGVALFFQKVNNRTVYFNQGGLLMVRIEEGAITDYVATLLSLPEEEEAASESSRLTSKVTIINQLSENGYIQSGDEITSMQVGYYNALNPSENIGPQLFEPTWKIVVNDEESYFAFAISGEIIEVSEDDFIEDMKQAFDFRDYTFEEENTQDE</sequence>
<dbReference type="GO" id="GO:0016020">
    <property type="term" value="C:membrane"/>
    <property type="evidence" value="ECO:0007669"/>
    <property type="project" value="InterPro"/>
</dbReference>